<protein>
    <submittedName>
        <fullName evidence="2">Uncharacterized protein</fullName>
    </submittedName>
</protein>
<name>A0A9P6WT56_RHIOR</name>
<feature type="compositionally biased region" description="Basic and acidic residues" evidence="1">
    <location>
        <begin position="21"/>
        <end position="31"/>
    </location>
</feature>
<organism evidence="2 3">
    <name type="scientific">Rhizopus oryzae</name>
    <name type="common">Mucormycosis agent</name>
    <name type="synonym">Rhizopus arrhizus var. delemar</name>
    <dbReference type="NCBI Taxonomy" id="64495"/>
    <lineage>
        <taxon>Eukaryota</taxon>
        <taxon>Fungi</taxon>
        <taxon>Fungi incertae sedis</taxon>
        <taxon>Mucoromycota</taxon>
        <taxon>Mucoromycotina</taxon>
        <taxon>Mucoromycetes</taxon>
        <taxon>Mucorales</taxon>
        <taxon>Mucorineae</taxon>
        <taxon>Rhizopodaceae</taxon>
        <taxon>Rhizopus</taxon>
    </lineage>
</organism>
<dbReference type="Proteomes" id="UP000716291">
    <property type="component" value="Unassembled WGS sequence"/>
</dbReference>
<evidence type="ECO:0000313" key="2">
    <source>
        <dbReference type="EMBL" id="KAG1279096.1"/>
    </source>
</evidence>
<gene>
    <name evidence="2" type="ORF">G6F64_014604</name>
</gene>
<accession>A0A9P6WT56</accession>
<dbReference type="AlphaFoldDB" id="A0A9P6WT56"/>
<evidence type="ECO:0000256" key="1">
    <source>
        <dbReference type="SAM" id="MobiDB-lite"/>
    </source>
</evidence>
<reference evidence="2" key="1">
    <citation type="journal article" date="2020" name="Microb. Genom.">
        <title>Genetic diversity of clinical and environmental Mucorales isolates obtained from an investigation of mucormycosis cases among solid organ transplant recipients.</title>
        <authorList>
            <person name="Nguyen M.H."/>
            <person name="Kaul D."/>
            <person name="Muto C."/>
            <person name="Cheng S.J."/>
            <person name="Richter R.A."/>
            <person name="Bruno V.M."/>
            <person name="Liu G."/>
            <person name="Beyhan S."/>
            <person name="Sundermann A.J."/>
            <person name="Mounaud S."/>
            <person name="Pasculle A.W."/>
            <person name="Nierman W.C."/>
            <person name="Driscoll E."/>
            <person name="Cumbie R."/>
            <person name="Clancy C.J."/>
            <person name="Dupont C.L."/>
        </authorList>
    </citation>
    <scope>NUCLEOTIDE SEQUENCE</scope>
    <source>
        <strain evidence="2">GL11</strain>
    </source>
</reference>
<sequence length="170" mass="18478">MRGLRADVLAPQRDTPGARRQKAEQGLEHRGLAGAVGADQRQDLARPDFQVHGIVGDQTAELARHVHGLEHDLAAWRHRLAGQGVGVHVHAAHGLLHADPARQHRPQAAACTVQQQHHAKTEDDDLEVACGIHAQDAPMRQIDAPQIAGAIERRPLQKRVHLHVARGPPA</sequence>
<proteinExistence type="predicted"/>
<dbReference type="EMBL" id="JAANQT010008961">
    <property type="protein sequence ID" value="KAG1279096.1"/>
    <property type="molecule type" value="Genomic_DNA"/>
</dbReference>
<comment type="caution">
    <text evidence="2">The sequence shown here is derived from an EMBL/GenBank/DDBJ whole genome shotgun (WGS) entry which is preliminary data.</text>
</comment>
<keyword evidence="3" id="KW-1185">Reference proteome</keyword>
<evidence type="ECO:0000313" key="3">
    <source>
        <dbReference type="Proteomes" id="UP000716291"/>
    </source>
</evidence>
<feature type="region of interest" description="Disordered" evidence="1">
    <location>
        <begin position="1"/>
        <end position="32"/>
    </location>
</feature>